<dbReference type="SUPFAM" id="SSF50447">
    <property type="entry name" value="Translation proteins"/>
    <property type="match status" value="1"/>
</dbReference>
<keyword evidence="6" id="KW-1185">Reference proteome</keyword>
<dbReference type="InterPro" id="IPR009000">
    <property type="entry name" value="Transl_B-barrel_sf"/>
</dbReference>
<keyword evidence="2" id="KW-0342">GTP-binding</keyword>
<proteinExistence type="predicted"/>
<evidence type="ECO:0000313" key="5">
    <source>
        <dbReference type="EMBL" id="EAU65129.1"/>
    </source>
</evidence>
<feature type="domain" description="Tr-type G" evidence="3">
    <location>
        <begin position="48"/>
        <end position="266"/>
    </location>
</feature>
<evidence type="ECO:0000256" key="2">
    <source>
        <dbReference type="ARBA" id="ARBA00023134"/>
    </source>
</evidence>
<keyword evidence="5" id="KW-0251">Elongation factor</keyword>
<dbReference type="GO" id="GO:0003746">
    <property type="term" value="F:translation elongation factor activity"/>
    <property type="evidence" value="ECO:0007669"/>
    <property type="project" value="UniProtKB-KW"/>
</dbReference>
<dbReference type="SUPFAM" id="SSF52540">
    <property type="entry name" value="P-loop containing nucleoside triphosphate hydrolases"/>
    <property type="match status" value="1"/>
</dbReference>
<dbReference type="InterPro" id="IPR000795">
    <property type="entry name" value="T_Tr_GTP-bd_dom"/>
</dbReference>
<dbReference type="Proteomes" id="UP000001351">
    <property type="component" value="Chromosome"/>
</dbReference>
<dbReference type="HOGENOM" id="CLU_747850_0_0_7"/>
<dbReference type="Proteomes" id="UP000032702">
    <property type="component" value="Unassembled WGS sequence"/>
</dbReference>
<dbReference type="GO" id="GO:0005525">
    <property type="term" value="F:GTP binding"/>
    <property type="evidence" value="ECO:0007669"/>
    <property type="project" value="UniProtKB-KW"/>
</dbReference>
<gene>
    <name evidence="4" type="ordered locus">STAUR_4549</name>
    <name evidence="5" type="ORF">STIAU_6792</name>
</gene>
<evidence type="ECO:0000259" key="3">
    <source>
        <dbReference type="Pfam" id="PF00009"/>
    </source>
</evidence>
<dbReference type="PANTHER" id="PTHR43261:SF7">
    <property type="entry name" value="ELONGATION FACTOR G-LIKE PROTEIN"/>
    <property type="match status" value="1"/>
</dbReference>
<evidence type="ECO:0000256" key="1">
    <source>
        <dbReference type="ARBA" id="ARBA00022741"/>
    </source>
</evidence>
<evidence type="ECO:0000313" key="7">
    <source>
        <dbReference type="Proteomes" id="UP000032702"/>
    </source>
</evidence>
<dbReference type="OrthoDB" id="9802948at2"/>
<dbReference type="EMBL" id="CP002271">
    <property type="protein sequence ID" value="ADO72329.1"/>
    <property type="molecule type" value="Genomic_DNA"/>
</dbReference>
<dbReference type="InterPro" id="IPR027417">
    <property type="entry name" value="P-loop_NTPase"/>
</dbReference>
<dbReference type="STRING" id="378806.STAUR_4549"/>
<dbReference type="Gene3D" id="3.40.50.300">
    <property type="entry name" value="P-loop containing nucleotide triphosphate hydrolases"/>
    <property type="match status" value="1"/>
</dbReference>
<keyword evidence="5" id="KW-0648">Protein biosynthesis</keyword>
<organism evidence="5 7">
    <name type="scientific">Stigmatella aurantiaca (strain DW4/3-1)</name>
    <dbReference type="NCBI Taxonomy" id="378806"/>
    <lineage>
        <taxon>Bacteria</taxon>
        <taxon>Pseudomonadati</taxon>
        <taxon>Myxococcota</taxon>
        <taxon>Myxococcia</taxon>
        <taxon>Myxococcales</taxon>
        <taxon>Cystobacterineae</taxon>
        <taxon>Archangiaceae</taxon>
        <taxon>Stigmatella</taxon>
    </lineage>
</organism>
<keyword evidence="1" id="KW-0547">Nucleotide-binding</keyword>
<dbReference type="PANTHER" id="PTHR43261">
    <property type="entry name" value="TRANSLATION ELONGATION FACTOR G-RELATED"/>
    <property type="match status" value="1"/>
</dbReference>
<evidence type="ECO:0000313" key="4">
    <source>
        <dbReference type="EMBL" id="ADO72329.1"/>
    </source>
</evidence>
<dbReference type="EMBL" id="AAMD01000092">
    <property type="protein sequence ID" value="EAU65129.1"/>
    <property type="molecule type" value="Genomic_DNA"/>
</dbReference>
<protein>
    <submittedName>
        <fullName evidence="5">Translation elongation factor</fullName>
    </submittedName>
</protein>
<reference evidence="4 6" key="2">
    <citation type="journal article" date="2011" name="Mol. Biol. Evol.">
        <title>Comparative genomic analysis of fruiting body formation in Myxococcales.</title>
        <authorList>
            <person name="Huntley S."/>
            <person name="Hamann N."/>
            <person name="Wegener-Feldbrugge S."/>
            <person name="Treuner-Lange A."/>
            <person name="Kube M."/>
            <person name="Reinhardt R."/>
            <person name="Klages S."/>
            <person name="Muller R."/>
            <person name="Ronning C.M."/>
            <person name="Nierman W.C."/>
            <person name="Sogaard-Andersen L."/>
        </authorList>
    </citation>
    <scope>NUCLEOTIDE SEQUENCE [LARGE SCALE GENOMIC DNA]</scope>
    <source>
        <strain evidence="4 6">DW4/3-1</strain>
    </source>
</reference>
<accession>Q08XB5</accession>
<dbReference type="Pfam" id="PF00009">
    <property type="entry name" value="GTP_EFTU"/>
    <property type="match status" value="1"/>
</dbReference>
<dbReference type="AlphaFoldDB" id="Q08XB5"/>
<dbReference type="GO" id="GO:0032790">
    <property type="term" value="P:ribosome disassembly"/>
    <property type="evidence" value="ECO:0007669"/>
    <property type="project" value="TreeGrafter"/>
</dbReference>
<dbReference type="KEGG" id="sur:STAUR_4549"/>
<evidence type="ECO:0000313" key="6">
    <source>
        <dbReference type="Proteomes" id="UP000001351"/>
    </source>
</evidence>
<sequence length="370" mass="40355">MKLSAPPRVVAVVGPQGVAKASFMESLMRLAHTEEVPAPPSPGAAEGRGPAEALSVVTAEFQGERWTFIDCPSAPEGFQETQHALMISDAALVVCGAQVDHAGALAPLLHFLDARRIPHLLFLNALDESGASVRAHLKSLQVLSGHPLVLREMPLREGERMVGVVDLVSETSWGMTADREASLIPIPDSQRPIEEAARRQMLERLADQDDELLESLVEDSVPPPETLHEQMARALRDNRLVPVFIGSAERSWGLLRLLEGLRQEAPTVEETRMRLRLTAEGGPLAQCFKTYHLPEEGRQCLMRLWRGHVEDGDTLAGMRIDGLLRPQGATQHSVKSALMGEVLAVGRLDQVRAGDLVGADGVSRPIDWPQ</sequence>
<dbReference type="GO" id="GO:0003924">
    <property type="term" value="F:GTPase activity"/>
    <property type="evidence" value="ECO:0007669"/>
    <property type="project" value="InterPro"/>
</dbReference>
<dbReference type="Gene3D" id="2.40.30.10">
    <property type="entry name" value="Translation factors"/>
    <property type="match status" value="1"/>
</dbReference>
<reference evidence="5 7" key="1">
    <citation type="submission" date="2006-04" db="EMBL/GenBank/DDBJ databases">
        <authorList>
            <person name="Nierman W.C."/>
        </authorList>
    </citation>
    <scope>NUCLEOTIDE SEQUENCE [LARGE SCALE GENOMIC DNA]</scope>
    <source>
        <strain evidence="5 7">DW4/3-1</strain>
    </source>
</reference>
<name>Q08XB5_STIAD</name>
<dbReference type="eggNOG" id="COG0480">
    <property type="taxonomic scope" value="Bacteria"/>
</dbReference>